<accession>A0AAD7VL02</accession>
<dbReference type="AlphaFoldDB" id="A0AAD7VL02"/>
<organism evidence="1 2">
    <name type="scientific">Quillaja saponaria</name>
    <name type="common">Soap bark tree</name>
    <dbReference type="NCBI Taxonomy" id="32244"/>
    <lineage>
        <taxon>Eukaryota</taxon>
        <taxon>Viridiplantae</taxon>
        <taxon>Streptophyta</taxon>
        <taxon>Embryophyta</taxon>
        <taxon>Tracheophyta</taxon>
        <taxon>Spermatophyta</taxon>
        <taxon>Magnoliopsida</taxon>
        <taxon>eudicotyledons</taxon>
        <taxon>Gunneridae</taxon>
        <taxon>Pentapetalae</taxon>
        <taxon>rosids</taxon>
        <taxon>fabids</taxon>
        <taxon>Fabales</taxon>
        <taxon>Quillajaceae</taxon>
        <taxon>Quillaja</taxon>
    </lineage>
</organism>
<comment type="caution">
    <text evidence="1">The sequence shown here is derived from an EMBL/GenBank/DDBJ whole genome shotgun (WGS) entry which is preliminary data.</text>
</comment>
<dbReference type="EMBL" id="JARAOO010000002">
    <property type="protein sequence ID" value="KAJ7979359.1"/>
    <property type="molecule type" value="Genomic_DNA"/>
</dbReference>
<gene>
    <name evidence="1" type="ORF">O6P43_002766</name>
</gene>
<dbReference type="PANTHER" id="PTHR33181">
    <property type="entry name" value="OS01G0778500 PROTEIN"/>
    <property type="match status" value="1"/>
</dbReference>
<evidence type="ECO:0000313" key="2">
    <source>
        <dbReference type="Proteomes" id="UP001163823"/>
    </source>
</evidence>
<name>A0AAD7VL02_QUISA</name>
<evidence type="ECO:0000313" key="1">
    <source>
        <dbReference type="EMBL" id="KAJ7979359.1"/>
    </source>
</evidence>
<keyword evidence="2" id="KW-1185">Reference proteome</keyword>
<sequence length="119" mass="12659">MFMVESTNTRRLAHPSRNVLWVSVPFLPRACSSLHFLSLPFSSLLVYINIFTHSGGGGGSRGGYGRAGGGGGGDSGLLKLRDDVRMCGYGDVQVMWNMLSSTQAEQMEATAEGGGSRTQ</sequence>
<protein>
    <submittedName>
        <fullName evidence="1">D-amino acid dehydrogenase small subunit</fullName>
    </submittedName>
</protein>
<dbReference type="Proteomes" id="UP001163823">
    <property type="component" value="Chromosome 2"/>
</dbReference>
<dbReference type="KEGG" id="qsa:O6P43_002766"/>
<reference evidence="1" key="1">
    <citation type="journal article" date="2023" name="Science">
        <title>Elucidation of the pathway for biosynthesis of saponin adjuvants from the soapbark tree.</title>
        <authorList>
            <person name="Reed J."/>
            <person name="Orme A."/>
            <person name="El-Demerdash A."/>
            <person name="Owen C."/>
            <person name="Martin L.B.B."/>
            <person name="Misra R.C."/>
            <person name="Kikuchi S."/>
            <person name="Rejzek M."/>
            <person name="Martin A.C."/>
            <person name="Harkess A."/>
            <person name="Leebens-Mack J."/>
            <person name="Louveau T."/>
            <person name="Stephenson M.J."/>
            <person name="Osbourn A."/>
        </authorList>
    </citation>
    <scope>NUCLEOTIDE SEQUENCE</scope>
    <source>
        <strain evidence="1">S10</strain>
    </source>
</reference>
<proteinExistence type="predicted"/>
<dbReference type="PANTHER" id="PTHR33181:SF34">
    <property type="entry name" value="HEXOSYLTRANSFERASE"/>
    <property type="match status" value="1"/>
</dbReference>